<name>A0A1E3LYK6_9SPHN</name>
<accession>A0A1E3LYK6</accession>
<reference evidence="1 2" key="1">
    <citation type="submission" date="2016-08" db="EMBL/GenBank/DDBJ databases">
        <title>Draft genome of the agarase producing Sphingomonas sp. MCT13.</title>
        <authorList>
            <person name="D'Andrea M.M."/>
            <person name="Rossolini G.M."/>
            <person name="Thaller M.C."/>
        </authorList>
    </citation>
    <scope>NUCLEOTIDE SEQUENCE [LARGE SCALE GENOMIC DNA]</scope>
    <source>
        <strain evidence="1 2">MCT13</strain>
    </source>
</reference>
<dbReference type="RefSeq" id="WP_069319544.1">
    <property type="nucleotide sequence ID" value="NZ_MDDS01000012.1"/>
</dbReference>
<dbReference type="EMBL" id="MDDS01000012">
    <property type="protein sequence ID" value="ODP38804.1"/>
    <property type="molecule type" value="Genomic_DNA"/>
</dbReference>
<comment type="caution">
    <text evidence="1">The sequence shown here is derived from an EMBL/GenBank/DDBJ whole genome shotgun (WGS) entry which is preliminary data.</text>
</comment>
<dbReference type="AlphaFoldDB" id="A0A1E3LYK6"/>
<protein>
    <submittedName>
        <fullName evidence="1">Uncharacterized protein</fullName>
    </submittedName>
</protein>
<organism evidence="1 2">
    <name type="scientific">Sphingomonas turrisvirgatae</name>
    <dbReference type="NCBI Taxonomy" id="1888892"/>
    <lineage>
        <taxon>Bacteria</taxon>
        <taxon>Pseudomonadati</taxon>
        <taxon>Pseudomonadota</taxon>
        <taxon>Alphaproteobacteria</taxon>
        <taxon>Sphingomonadales</taxon>
        <taxon>Sphingomonadaceae</taxon>
        <taxon>Sphingomonas</taxon>
    </lineage>
</organism>
<gene>
    <name evidence="1" type="ORF">BFL28_13515</name>
</gene>
<evidence type="ECO:0000313" key="1">
    <source>
        <dbReference type="EMBL" id="ODP38804.1"/>
    </source>
</evidence>
<keyword evidence="2" id="KW-1185">Reference proteome</keyword>
<dbReference type="STRING" id="1888892.BFL28_13515"/>
<proteinExistence type="predicted"/>
<evidence type="ECO:0000313" key="2">
    <source>
        <dbReference type="Proteomes" id="UP000094487"/>
    </source>
</evidence>
<sequence>MEVAQKKWLRLTHLVKCCDVDAQDGGRIAASELLDTPRDASGCFVHPARRAQVMLFATAQPSRRQFFQSLGNRRSWHQIQILDGHLKRCAPSEQ</sequence>
<dbReference type="Proteomes" id="UP000094487">
    <property type="component" value="Unassembled WGS sequence"/>
</dbReference>